<dbReference type="AlphaFoldDB" id="A0A0H1R934"/>
<sequence length="276" mass="30075">MTTVEREVAQHYCHGSLAAAILTGLEAMGRDRSNITPEDLAGIDEFHIGGHEATADIAERLDLAAGGTVLDIGSGIGGAARFFARRYGCRAVGIDLTPESVEVATSLTQLVGLSNQVEFRIASALDLPFADESFDRATLLHVGMNIPDKQRLCAGVHRVLKPEGMFAIYDVMQIGDGEITFPVPWAAHKATSFLEKPETYQRALLEAGFKIVFERTRRDFAIEFFKRMRARIAESGPPPLGLHVLMGQDAPAKMANMLANLEQGLIAPVEMICRRP</sequence>
<keyword evidence="1" id="KW-0808">Transferase</keyword>
<evidence type="ECO:0000313" key="4">
    <source>
        <dbReference type="Proteomes" id="UP000035489"/>
    </source>
</evidence>
<reference evidence="3 4" key="1">
    <citation type="submission" date="2015-05" db="EMBL/GenBank/DDBJ databases">
        <title>Draft genome sequence of Microvirga vignae strain BR3299, a novel nitrogen fixing bacteria isolated from Brazil semi-aired region.</title>
        <authorList>
            <person name="Zilli J.E."/>
            <person name="Passos S.R."/>
            <person name="Leite J."/>
            <person name="Baldani J.I."/>
            <person name="Xavier G.R."/>
            <person name="Rumjaneck N.G."/>
            <person name="Simoes-Araujo J.L."/>
        </authorList>
    </citation>
    <scope>NUCLEOTIDE SEQUENCE [LARGE SCALE GENOMIC DNA]</scope>
    <source>
        <strain evidence="3 4">BR3299</strain>
    </source>
</reference>
<accession>A0A0H1R934</accession>
<protein>
    <recommendedName>
        <fullName evidence="2">Methyltransferase type 11 domain-containing protein</fullName>
    </recommendedName>
</protein>
<name>A0A0H1R934_9HYPH</name>
<gene>
    <name evidence="3" type="ORF">AA309_20975</name>
</gene>
<dbReference type="SUPFAM" id="SSF53335">
    <property type="entry name" value="S-adenosyl-L-methionine-dependent methyltransferases"/>
    <property type="match status" value="1"/>
</dbReference>
<dbReference type="InterPro" id="IPR050447">
    <property type="entry name" value="Erg6_SMT_methyltransf"/>
</dbReference>
<dbReference type="RefSeq" id="WP_047190957.1">
    <property type="nucleotide sequence ID" value="NZ_LCYG01000056.1"/>
</dbReference>
<dbReference type="OrthoDB" id="5517736at2"/>
<dbReference type="EMBL" id="LCYG01000056">
    <property type="protein sequence ID" value="KLK91326.1"/>
    <property type="molecule type" value="Genomic_DNA"/>
</dbReference>
<dbReference type="STRING" id="1225564.AA309_20975"/>
<dbReference type="Pfam" id="PF08241">
    <property type="entry name" value="Methyltransf_11"/>
    <property type="match status" value="1"/>
</dbReference>
<dbReference type="Gene3D" id="3.40.50.150">
    <property type="entry name" value="Vaccinia Virus protein VP39"/>
    <property type="match status" value="1"/>
</dbReference>
<dbReference type="Proteomes" id="UP000035489">
    <property type="component" value="Unassembled WGS sequence"/>
</dbReference>
<evidence type="ECO:0000259" key="2">
    <source>
        <dbReference type="Pfam" id="PF08241"/>
    </source>
</evidence>
<feature type="domain" description="Methyltransferase type 11" evidence="2">
    <location>
        <begin position="70"/>
        <end position="168"/>
    </location>
</feature>
<proteinExistence type="predicted"/>
<dbReference type="CDD" id="cd02440">
    <property type="entry name" value="AdoMet_MTases"/>
    <property type="match status" value="1"/>
</dbReference>
<organism evidence="3 4">
    <name type="scientific">Microvirga vignae</name>
    <dbReference type="NCBI Taxonomy" id="1225564"/>
    <lineage>
        <taxon>Bacteria</taxon>
        <taxon>Pseudomonadati</taxon>
        <taxon>Pseudomonadota</taxon>
        <taxon>Alphaproteobacteria</taxon>
        <taxon>Hyphomicrobiales</taxon>
        <taxon>Methylobacteriaceae</taxon>
        <taxon>Microvirga</taxon>
    </lineage>
</organism>
<dbReference type="InterPro" id="IPR029063">
    <property type="entry name" value="SAM-dependent_MTases_sf"/>
</dbReference>
<comment type="caution">
    <text evidence="3">The sequence shown here is derived from an EMBL/GenBank/DDBJ whole genome shotgun (WGS) entry which is preliminary data.</text>
</comment>
<dbReference type="PANTHER" id="PTHR44068:SF11">
    <property type="entry name" value="GERANYL DIPHOSPHATE 2-C-METHYLTRANSFERASE"/>
    <property type="match status" value="1"/>
</dbReference>
<dbReference type="PATRIC" id="fig|1225564.3.peg.5534"/>
<keyword evidence="4" id="KW-1185">Reference proteome</keyword>
<dbReference type="GO" id="GO:0008757">
    <property type="term" value="F:S-adenosylmethionine-dependent methyltransferase activity"/>
    <property type="evidence" value="ECO:0007669"/>
    <property type="project" value="InterPro"/>
</dbReference>
<dbReference type="InterPro" id="IPR013216">
    <property type="entry name" value="Methyltransf_11"/>
</dbReference>
<evidence type="ECO:0000313" key="3">
    <source>
        <dbReference type="EMBL" id="KLK91326.1"/>
    </source>
</evidence>
<dbReference type="PANTHER" id="PTHR44068">
    <property type="entry name" value="ZGC:194242"/>
    <property type="match status" value="1"/>
</dbReference>
<evidence type="ECO:0000256" key="1">
    <source>
        <dbReference type="ARBA" id="ARBA00022679"/>
    </source>
</evidence>